<dbReference type="GO" id="GO:0010508">
    <property type="term" value="P:positive regulation of autophagy"/>
    <property type="evidence" value="ECO:0007669"/>
    <property type="project" value="TreeGrafter"/>
</dbReference>
<dbReference type="InterPro" id="IPR045269">
    <property type="entry name" value="Atg1-like"/>
</dbReference>
<dbReference type="GO" id="GO:0005776">
    <property type="term" value="C:autophagosome"/>
    <property type="evidence" value="ECO:0007669"/>
    <property type="project" value="TreeGrafter"/>
</dbReference>
<comment type="similarity">
    <text evidence="8">Belongs to the protein kinase superfamily.</text>
</comment>
<dbReference type="InterPro" id="IPR011009">
    <property type="entry name" value="Kinase-like_dom_sf"/>
</dbReference>
<keyword evidence="6" id="KW-0727">SH2 domain</keyword>
<dbReference type="PROSITE" id="PS50011">
    <property type="entry name" value="PROTEIN_KINASE_DOM"/>
    <property type="match status" value="1"/>
</dbReference>
<evidence type="ECO:0000256" key="6">
    <source>
        <dbReference type="PROSITE-ProRule" id="PRU00191"/>
    </source>
</evidence>
<dbReference type="Pfam" id="PF00017">
    <property type="entry name" value="SH2"/>
    <property type="match status" value="1"/>
</dbReference>
<evidence type="ECO:0000256" key="3">
    <source>
        <dbReference type="ARBA" id="ARBA00022777"/>
    </source>
</evidence>
<dbReference type="PROSITE" id="PS00107">
    <property type="entry name" value="PROTEIN_KINASE_ATP"/>
    <property type="match status" value="1"/>
</dbReference>
<feature type="domain" description="SH2" evidence="9">
    <location>
        <begin position="384"/>
        <end position="482"/>
    </location>
</feature>
<accession>A0A914CIS1</accession>
<feature type="binding site" evidence="7">
    <location>
        <position position="78"/>
    </location>
    <ligand>
        <name>ATP</name>
        <dbReference type="ChEBI" id="CHEBI:30616"/>
    </ligand>
</feature>
<evidence type="ECO:0000313" key="12">
    <source>
        <dbReference type="WBParaSite" id="ACRNAN_scaffold1125.g13263.t1"/>
    </source>
</evidence>
<keyword evidence="8" id="KW-0723">Serine/threonine-protein kinase</keyword>
<dbReference type="GO" id="GO:0034727">
    <property type="term" value="P:piecemeal microautophagy of the nucleus"/>
    <property type="evidence" value="ECO:0007669"/>
    <property type="project" value="TreeGrafter"/>
</dbReference>
<keyword evidence="1" id="KW-0808">Transferase</keyword>
<dbReference type="InterPro" id="IPR008271">
    <property type="entry name" value="Ser/Thr_kinase_AS"/>
</dbReference>
<dbReference type="GO" id="GO:0000045">
    <property type="term" value="P:autophagosome assembly"/>
    <property type="evidence" value="ECO:0007669"/>
    <property type="project" value="TreeGrafter"/>
</dbReference>
<dbReference type="GO" id="GO:0005829">
    <property type="term" value="C:cytosol"/>
    <property type="evidence" value="ECO:0007669"/>
    <property type="project" value="TreeGrafter"/>
</dbReference>
<evidence type="ECO:0000256" key="7">
    <source>
        <dbReference type="PROSITE-ProRule" id="PRU10141"/>
    </source>
</evidence>
<dbReference type="InterPro" id="IPR000719">
    <property type="entry name" value="Prot_kinase_dom"/>
</dbReference>
<protein>
    <submittedName>
        <fullName evidence="12">Uncharacterized protein</fullName>
    </submittedName>
</protein>
<proteinExistence type="inferred from homology"/>
<dbReference type="PANTHER" id="PTHR24348">
    <property type="entry name" value="SERINE/THREONINE-PROTEIN KINASE UNC-51-RELATED"/>
    <property type="match status" value="1"/>
</dbReference>
<dbReference type="PANTHER" id="PTHR24348:SF22">
    <property type="entry name" value="NON-SPECIFIC SERINE_THREONINE PROTEIN KINASE"/>
    <property type="match status" value="1"/>
</dbReference>
<dbReference type="SMART" id="SM00252">
    <property type="entry name" value="SH2"/>
    <property type="match status" value="1"/>
</dbReference>
<reference evidence="12" key="1">
    <citation type="submission" date="2022-11" db="UniProtKB">
        <authorList>
            <consortium name="WormBaseParasite"/>
        </authorList>
    </citation>
    <scope>IDENTIFICATION</scope>
</reference>
<dbReference type="InterPro" id="IPR000980">
    <property type="entry name" value="SH2"/>
</dbReference>
<evidence type="ECO:0000256" key="5">
    <source>
        <dbReference type="ARBA" id="ARBA00025089"/>
    </source>
</evidence>
<keyword evidence="3" id="KW-0418">Kinase</keyword>
<dbReference type="PRINTS" id="PR00401">
    <property type="entry name" value="SH2DOMAIN"/>
</dbReference>
<name>A0A914CIS1_9BILA</name>
<evidence type="ECO:0000256" key="8">
    <source>
        <dbReference type="RuleBase" id="RU000304"/>
    </source>
</evidence>
<dbReference type="Gene3D" id="3.30.505.10">
    <property type="entry name" value="SH2 domain"/>
    <property type="match status" value="1"/>
</dbReference>
<sequence>MNIQKVENVIPELEAYLAIALLPRNIFQKNNLTIMARFSPILELDEFCFNRNDRLGRGSFGVVYKGIHKFKKFPVAVKEIKKIPNDPDDEFFLMQEAGILRELGQIKHPNLVEFLKSIETPEYLYLVMEFCNAGNLDDFLHERQRLDTATLQHFFKQIAQGLNVMYHVGIIHRDLKPQNIFLCKPAGRTNPNPLELTVKIADFGIARYLNTHELATTLCGSPMYMAPEVVLELPYSIKADLWSVGVMLYECAVGAITFLKPGWSLLKLKRFYTEDGELNLHVPIGTSKRLQELLTTLLKIDQRKRIDFNSFLFHSFFEFDSGTIVVHNLPNNLPPVPKARKIGHNKENQKNLIAPIKEEEEDGQRTMIFSPKKNVDEQIKALPWYYPNVNREDCERILEKQGKVGDYLLRESETKPGVYSLSIKSPNRNIHFTIEKDKLEPGKLVIGDKKFNTIEELKDYYTKFRIYMGKNNNDNLFLGKPINRFLYPQIHKF</sequence>
<dbReference type="GO" id="GO:0061709">
    <property type="term" value="P:reticulophagy"/>
    <property type="evidence" value="ECO:0007669"/>
    <property type="project" value="TreeGrafter"/>
</dbReference>
<dbReference type="GO" id="GO:0048675">
    <property type="term" value="P:axon extension"/>
    <property type="evidence" value="ECO:0007669"/>
    <property type="project" value="TreeGrafter"/>
</dbReference>
<dbReference type="PROSITE" id="PS00108">
    <property type="entry name" value="PROTEIN_KINASE_ST"/>
    <property type="match status" value="1"/>
</dbReference>
<dbReference type="InterPro" id="IPR036860">
    <property type="entry name" value="SH2_dom_sf"/>
</dbReference>
<dbReference type="InterPro" id="IPR017441">
    <property type="entry name" value="Protein_kinase_ATP_BS"/>
</dbReference>
<dbReference type="PROSITE" id="PS50001">
    <property type="entry name" value="SH2"/>
    <property type="match status" value="1"/>
</dbReference>
<dbReference type="SUPFAM" id="SSF55550">
    <property type="entry name" value="SH2 domain"/>
    <property type="match status" value="1"/>
</dbReference>
<comment type="function">
    <text evidence="5">Required for proper chemotaxis and phagocytosis; proper spatiotemporal control of F-actin levels in chemotaxing cells. Negative regulator of the PI3K (phosphatidylinositol 3 kinase) pathway. Predominantly phosphorylates serines and threonines and tyrosines at a lower level.</text>
</comment>
<dbReference type="SMART" id="SM00220">
    <property type="entry name" value="S_TKc"/>
    <property type="match status" value="1"/>
</dbReference>
<evidence type="ECO:0000259" key="9">
    <source>
        <dbReference type="PROSITE" id="PS50001"/>
    </source>
</evidence>
<dbReference type="AlphaFoldDB" id="A0A914CIS1"/>
<evidence type="ECO:0000256" key="1">
    <source>
        <dbReference type="ARBA" id="ARBA00022679"/>
    </source>
</evidence>
<dbReference type="GO" id="GO:0005524">
    <property type="term" value="F:ATP binding"/>
    <property type="evidence" value="ECO:0007669"/>
    <property type="project" value="UniProtKB-UniRule"/>
</dbReference>
<feature type="domain" description="Protein kinase" evidence="10">
    <location>
        <begin position="49"/>
        <end position="317"/>
    </location>
</feature>
<dbReference type="SUPFAM" id="SSF56112">
    <property type="entry name" value="Protein kinase-like (PK-like)"/>
    <property type="match status" value="1"/>
</dbReference>
<dbReference type="GO" id="GO:0004674">
    <property type="term" value="F:protein serine/threonine kinase activity"/>
    <property type="evidence" value="ECO:0007669"/>
    <property type="project" value="UniProtKB-KW"/>
</dbReference>
<dbReference type="Proteomes" id="UP000887540">
    <property type="component" value="Unplaced"/>
</dbReference>
<dbReference type="GO" id="GO:0034045">
    <property type="term" value="C:phagophore assembly site membrane"/>
    <property type="evidence" value="ECO:0007669"/>
    <property type="project" value="TreeGrafter"/>
</dbReference>
<keyword evidence="2 7" id="KW-0547">Nucleotide-binding</keyword>
<keyword evidence="4 7" id="KW-0067">ATP-binding</keyword>
<dbReference type="Gene3D" id="1.10.510.10">
    <property type="entry name" value="Transferase(Phosphotransferase) domain 1"/>
    <property type="match status" value="1"/>
</dbReference>
<dbReference type="WBParaSite" id="ACRNAN_scaffold1125.g13263.t1">
    <property type="protein sequence ID" value="ACRNAN_scaffold1125.g13263.t1"/>
    <property type="gene ID" value="ACRNAN_scaffold1125.g13263"/>
</dbReference>
<evidence type="ECO:0000259" key="10">
    <source>
        <dbReference type="PROSITE" id="PS50011"/>
    </source>
</evidence>
<dbReference type="GO" id="GO:0000422">
    <property type="term" value="P:autophagy of mitochondrion"/>
    <property type="evidence" value="ECO:0007669"/>
    <property type="project" value="TreeGrafter"/>
</dbReference>
<evidence type="ECO:0000256" key="2">
    <source>
        <dbReference type="ARBA" id="ARBA00022741"/>
    </source>
</evidence>
<evidence type="ECO:0000313" key="11">
    <source>
        <dbReference type="Proteomes" id="UP000887540"/>
    </source>
</evidence>
<organism evidence="11 12">
    <name type="scientific">Acrobeloides nanus</name>
    <dbReference type="NCBI Taxonomy" id="290746"/>
    <lineage>
        <taxon>Eukaryota</taxon>
        <taxon>Metazoa</taxon>
        <taxon>Ecdysozoa</taxon>
        <taxon>Nematoda</taxon>
        <taxon>Chromadorea</taxon>
        <taxon>Rhabditida</taxon>
        <taxon>Tylenchina</taxon>
        <taxon>Cephalobomorpha</taxon>
        <taxon>Cephaloboidea</taxon>
        <taxon>Cephalobidae</taxon>
        <taxon>Acrobeloides</taxon>
    </lineage>
</organism>
<evidence type="ECO:0000256" key="4">
    <source>
        <dbReference type="ARBA" id="ARBA00022840"/>
    </source>
</evidence>
<dbReference type="Pfam" id="PF00069">
    <property type="entry name" value="Pkinase"/>
    <property type="match status" value="1"/>
</dbReference>
<keyword evidence="11" id="KW-1185">Reference proteome</keyword>
<dbReference type="GO" id="GO:0042594">
    <property type="term" value="P:response to starvation"/>
    <property type="evidence" value="ECO:0007669"/>
    <property type="project" value="TreeGrafter"/>
</dbReference>